<organism evidence="11 12">
    <name type="scientific">Acidiphilium acidophilum</name>
    <name type="common">Thiobacillus acidophilus</name>
    <dbReference type="NCBI Taxonomy" id="76588"/>
    <lineage>
        <taxon>Bacteria</taxon>
        <taxon>Pseudomonadati</taxon>
        <taxon>Pseudomonadota</taxon>
        <taxon>Alphaproteobacteria</taxon>
        <taxon>Acetobacterales</taxon>
        <taxon>Acidocellaceae</taxon>
        <taxon>Acidiphilium</taxon>
    </lineage>
</organism>
<dbReference type="Proteomes" id="UP001279553">
    <property type="component" value="Unassembled WGS sequence"/>
</dbReference>
<dbReference type="PROSITE" id="PS50929">
    <property type="entry name" value="ABC_TM1F"/>
    <property type="match status" value="1"/>
</dbReference>
<dbReference type="GO" id="GO:0005886">
    <property type="term" value="C:plasma membrane"/>
    <property type="evidence" value="ECO:0007669"/>
    <property type="project" value="UniProtKB-SubCell"/>
</dbReference>
<dbReference type="SUPFAM" id="SSF90123">
    <property type="entry name" value="ABC transporter transmembrane region"/>
    <property type="match status" value="1"/>
</dbReference>
<evidence type="ECO:0000259" key="9">
    <source>
        <dbReference type="PROSITE" id="PS50893"/>
    </source>
</evidence>
<accession>A0AAW9DVB8</accession>
<comment type="caution">
    <text evidence="11">The sequence shown here is derived from an EMBL/GenBank/DDBJ whole genome shotgun (WGS) entry which is preliminary data.</text>
</comment>
<evidence type="ECO:0000256" key="3">
    <source>
        <dbReference type="ARBA" id="ARBA00022692"/>
    </source>
</evidence>
<evidence type="ECO:0000256" key="4">
    <source>
        <dbReference type="ARBA" id="ARBA00022741"/>
    </source>
</evidence>
<dbReference type="EMBL" id="JAWXYB010000018">
    <property type="protein sequence ID" value="MDX5931977.1"/>
    <property type="molecule type" value="Genomic_DNA"/>
</dbReference>
<keyword evidence="7 8" id="KW-0472">Membrane</keyword>
<dbReference type="PROSITE" id="PS50893">
    <property type="entry name" value="ABC_TRANSPORTER_2"/>
    <property type="match status" value="1"/>
</dbReference>
<dbReference type="GO" id="GO:0016887">
    <property type="term" value="F:ATP hydrolysis activity"/>
    <property type="evidence" value="ECO:0007669"/>
    <property type="project" value="InterPro"/>
</dbReference>
<evidence type="ECO:0000256" key="5">
    <source>
        <dbReference type="ARBA" id="ARBA00022840"/>
    </source>
</evidence>
<comment type="subcellular location">
    <subcellularLocation>
        <location evidence="1">Cell membrane</location>
        <topology evidence="1">Multi-pass membrane protein</topology>
    </subcellularLocation>
</comment>
<keyword evidence="3 8" id="KW-0812">Transmembrane</keyword>
<dbReference type="FunFam" id="3.40.50.300:FF:000287">
    <property type="entry name" value="Multidrug ABC transporter ATP-binding protein"/>
    <property type="match status" value="1"/>
</dbReference>
<evidence type="ECO:0000256" key="6">
    <source>
        <dbReference type="ARBA" id="ARBA00022989"/>
    </source>
</evidence>
<feature type="domain" description="ABC transporter" evidence="9">
    <location>
        <begin position="361"/>
        <end position="596"/>
    </location>
</feature>
<dbReference type="Pfam" id="PF00664">
    <property type="entry name" value="ABC_membrane"/>
    <property type="match status" value="1"/>
</dbReference>
<evidence type="ECO:0000313" key="11">
    <source>
        <dbReference type="EMBL" id="MDX5931977.1"/>
    </source>
</evidence>
<keyword evidence="6 8" id="KW-1133">Transmembrane helix</keyword>
<dbReference type="InterPro" id="IPR003593">
    <property type="entry name" value="AAA+_ATPase"/>
</dbReference>
<dbReference type="PROSITE" id="PS00211">
    <property type="entry name" value="ABC_TRANSPORTER_1"/>
    <property type="match status" value="1"/>
</dbReference>
<dbReference type="InterPro" id="IPR027417">
    <property type="entry name" value="P-loop_NTPase"/>
</dbReference>
<feature type="transmembrane region" description="Helical" evidence="8">
    <location>
        <begin position="153"/>
        <end position="175"/>
    </location>
</feature>
<keyword evidence="2" id="KW-0813">Transport</keyword>
<evidence type="ECO:0000256" key="1">
    <source>
        <dbReference type="ARBA" id="ARBA00004651"/>
    </source>
</evidence>
<feature type="transmembrane region" description="Helical" evidence="8">
    <location>
        <begin position="181"/>
        <end position="201"/>
    </location>
</feature>
<keyword evidence="12" id="KW-1185">Reference proteome</keyword>
<dbReference type="InterPro" id="IPR039421">
    <property type="entry name" value="Type_1_exporter"/>
</dbReference>
<dbReference type="InterPro" id="IPR011527">
    <property type="entry name" value="ABC1_TM_dom"/>
</dbReference>
<name>A0AAW9DVB8_ACIAO</name>
<evidence type="ECO:0000313" key="12">
    <source>
        <dbReference type="Proteomes" id="UP001279553"/>
    </source>
</evidence>
<evidence type="ECO:0000259" key="10">
    <source>
        <dbReference type="PROSITE" id="PS50929"/>
    </source>
</evidence>
<dbReference type="InterPro" id="IPR003439">
    <property type="entry name" value="ABC_transporter-like_ATP-bd"/>
</dbReference>
<dbReference type="Gene3D" id="1.20.1560.10">
    <property type="entry name" value="ABC transporter type 1, transmembrane domain"/>
    <property type="match status" value="1"/>
</dbReference>
<keyword evidence="5 11" id="KW-0067">ATP-binding</keyword>
<dbReference type="AlphaFoldDB" id="A0AAW9DVB8"/>
<feature type="transmembrane region" description="Helical" evidence="8">
    <location>
        <begin position="274"/>
        <end position="293"/>
    </location>
</feature>
<dbReference type="Gene3D" id="3.40.50.300">
    <property type="entry name" value="P-loop containing nucleotide triphosphate hydrolases"/>
    <property type="match status" value="1"/>
</dbReference>
<feature type="domain" description="ABC transmembrane type-1" evidence="10">
    <location>
        <begin position="43"/>
        <end position="327"/>
    </location>
</feature>
<dbReference type="GO" id="GO:0140359">
    <property type="term" value="F:ABC-type transporter activity"/>
    <property type="evidence" value="ECO:0007669"/>
    <property type="project" value="InterPro"/>
</dbReference>
<evidence type="ECO:0000256" key="7">
    <source>
        <dbReference type="ARBA" id="ARBA00023136"/>
    </source>
</evidence>
<evidence type="ECO:0000256" key="2">
    <source>
        <dbReference type="ARBA" id="ARBA00022448"/>
    </source>
</evidence>
<dbReference type="PANTHER" id="PTHR24221">
    <property type="entry name" value="ATP-BINDING CASSETTE SUB-FAMILY B"/>
    <property type="match status" value="1"/>
</dbReference>
<dbReference type="PANTHER" id="PTHR24221:SF654">
    <property type="entry name" value="ATP-BINDING CASSETTE SUB-FAMILY B MEMBER 6"/>
    <property type="match status" value="1"/>
</dbReference>
<feature type="transmembrane region" description="Helical" evidence="8">
    <location>
        <begin position="74"/>
        <end position="93"/>
    </location>
</feature>
<dbReference type="InterPro" id="IPR036640">
    <property type="entry name" value="ABC1_TM_sf"/>
</dbReference>
<dbReference type="SUPFAM" id="SSF52540">
    <property type="entry name" value="P-loop containing nucleoside triphosphate hydrolases"/>
    <property type="match status" value="1"/>
</dbReference>
<dbReference type="InterPro" id="IPR017871">
    <property type="entry name" value="ABC_transporter-like_CS"/>
</dbReference>
<dbReference type="Pfam" id="PF00005">
    <property type="entry name" value="ABC_tran"/>
    <property type="match status" value="1"/>
</dbReference>
<sequence>MIARKRDPVHSMFSSEKNLKSPFRSVFGFVGRRWLHHRVVFGLCALAMVAATITDVFMPLYAGDLINAVTVRSTASLHAAVIALGIIAALGVAQTALRFVGYRSVVGLTLAMMSEMARDSFYRVQRFASDWHANNFAGAIVRKITRGIWAVDLLNDTILIALLPALAVLAGTSVMLGVKSIAMGSLIAVGALIYVGATVWLQMRYVSPASQLSNRCDTAMGAALADAVSCNAVVKGFAAETREDAILARVVGKWQHRTRRYWYRGNRVGTGQGAALMVLRVAIIGLALYLWWIRRATPGEVATVITAYLIVLGYLRDVGYHIANLQRTVNEMEDMVRMESQPFAIADRPGAMPAQILQGEIVFDQVDFTYGKHVAPLFDDLSVRIASGERVGLVGHSGSGKTSFVKLIQRLHDVTGGEIRIDGQNIARVTQESLRASIAIVAQEPILFHRSLAENIAYGRPDASMAEIENAAMMANAHEFIMRLPSGYRTLVGERGVKLSGGERQRVAIARAFLADAPILILDEATASLDSESEALIQQAVERLMTGRTVIVVAHRLSTVRALDRILVFDQGRIVEQGTHETLTEAHGGIYRRLFERQALGLMTQQ</sequence>
<gene>
    <name evidence="11" type="ORF">SIL87_14530</name>
</gene>
<proteinExistence type="predicted"/>
<feature type="transmembrane region" description="Helical" evidence="8">
    <location>
        <begin position="39"/>
        <end position="62"/>
    </location>
</feature>
<dbReference type="GO" id="GO:0034040">
    <property type="term" value="F:ATPase-coupled lipid transmembrane transporter activity"/>
    <property type="evidence" value="ECO:0007669"/>
    <property type="project" value="TreeGrafter"/>
</dbReference>
<protein>
    <submittedName>
        <fullName evidence="11">ABC transporter ATP-binding protein</fullName>
    </submittedName>
</protein>
<dbReference type="GO" id="GO:0005524">
    <property type="term" value="F:ATP binding"/>
    <property type="evidence" value="ECO:0007669"/>
    <property type="project" value="UniProtKB-KW"/>
</dbReference>
<keyword evidence="4" id="KW-0547">Nucleotide-binding</keyword>
<evidence type="ECO:0000256" key="8">
    <source>
        <dbReference type="SAM" id="Phobius"/>
    </source>
</evidence>
<dbReference type="SMART" id="SM00382">
    <property type="entry name" value="AAA"/>
    <property type="match status" value="1"/>
</dbReference>
<reference evidence="11 12" key="1">
    <citation type="submission" date="2023-11" db="EMBL/GenBank/DDBJ databases">
        <title>MicrobeMod: A computational toolkit for identifying prokaryotic methylation and restriction-modification with nanopore sequencing.</title>
        <authorList>
            <person name="Crits-Christoph A."/>
            <person name="Kang S.C."/>
            <person name="Lee H."/>
            <person name="Ostrov N."/>
        </authorList>
    </citation>
    <scope>NUCLEOTIDE SEQUENCE [LARGE SCALE GENOMIC DNA]</scope>
    <source>
        <strain evidence="11 12">DSMZ 700</strain>
    </source>
</reference>